<dbReference type="InterPro" id="IPR016454">
    <property type="entry name" value="Cysteine_dSase"/>
</dbReference>
<dbReference type="PANTHER" id="PTHR11601">
    <property type="entry name" value="CYSTEINE DESULFURYLASE FAMILY MEMBER"/>
    <property type="match status" value="1"/>
</dbReference>
<keyword evidence="5" id="KW-0479">Metal-binding</keyword>
<comment type="similarity">
    <text evidence="2">Belongs to the class-V pyridoxal-phosphate-dependent aminotransferase family. NifS/IscS subfamily.</text>
</comment>
<evidence type="ECO:0000256" key="5">
    <source>
        <dbReference type="ARBA" id="ARBA00022723"/>
    </source>
</evidence>
<dbReference type="InterPro" id="IPR020578">
    <property type="entry name" value="Aminotrans_V_PyrdxlP_BS"/>
</dbReference>
<dbReference type="Gene3D" id="3.90.1150.10">
    <property type="entry name" value="Aspartate Aminotransferase, domain 1"/>
    <property type="match status" value="1"/>
</dbReference>
<sequence length="396" mass="41623">MRSIYLDHQATTPMDPAVMEAMQTSYVEYFANPASPHAAGVRASREVERARSAVARFLGGARSEIYFTSGATEANNIAIKGVAGRYPGGHIVTTATEHKSVLDTCAYLHEAGYSVTVLPVDAEGRINAEQVAGTLRDDTVLVSVMLANNEIGTIQPIAEIGRVTRQAGVPLHCDATQGVGSLAVDVTELGVDLLTFSGHKIYGPKGIGALYISNWLTDMAPLTPLMHGGGQERGMRAGTLNTAAIIGLGTAVTLVEDRREEEAHRLERLRSAFLVELATSSRVPFRLNSGIGPGFLPHALNLSLGGVDAQELLLRLGNLALSTGSACNSSAQEPSHVLQAIGLLPEHIRGSIRLSFGRFTEESDAIDAARYLAAAVLPGMAMDQGEVSGAGSAGAD</sequence>
<evidence type="ECO:0000256" key="3">
    <source>
        <dbReference type="ARBA" id="ARBA00012239"/>
    </source>
</evidence>
<comment type="catalytic activity">
    <reaction evidence="9">
        <text>(sulfur carrier)-H + L-cysteine = (sulfur carrier)-SH + L-alanine</text>
        <dbReference type="Rhea" id="RHEA:43892"/>
        <dbReference type="Rhea" id="RHEA-COMP:14737"/>
        <dbReference type="Rhea" id="RHEA-COMP:14739"/>
        <dbReference type="ChEBI" id="CHEBI:29917"/>
        <dbReference type="ChEBI" id="CHEBI:35235"/>
        <dbReference type="ChEBI" id="CHEBI:57972"/>
        <dbReference type="ChEBI" id="CHEBI:64428"/>
        <dbReference type="EC" id="2.8.1.7"/>
    </reaction>
</comment>
<dbReference type="InterPro" id="IPR015422">
    <property type="entry name" value="PyrdxlP-dep_Trfase_small"/>
</dbReference>
<dbReference type="PIRSF" id="PIRSF005572">
    <property type="entry name" value="NifS"/>
    <property type="match status" value="1"/>
</dbReference>
<gene>
    <name evidence="12" type="ORF">K7472_31020</name>
</gene>
<dbReference type="PROSITE" id="PS00595">
    <property type="entry name" value="AA_TRANSFER_CLASS_5"/>
    <property type="match status" value="1"/>
</dbReference>
<dbReference type="EMBL" id="JAINVZ010000038">
    <property type="protein sequence ID" value="MBY8889242.1"/>
    <property type="molecule type" value="Genomic_DNA"/>
</dbReference>
<name>A0ABS7R1A4_9ACTN</name>
<dbReference type="Gene3D" id="3.40.640.10">
    <property type="entry name" value="Type I PLP-dependent aspartate aminotransferase-like (Major domain)"/>
    <property type="match status" value="1"/>
</dbReference>
<dbReference type="Pfam" id="PF00266">
    <property type="entry name" value="Aminotran_5"/>
    <property type="match status" value="1"/>
</dbReference>
<evidence type="ECO:0000256" key="6">
    <source>
        <dbReference type="ARBA" id="ARBA00022898"/>
    </source>
</evidence>
<evidence type="ECO:0000256" key="1">
    <source>
        <dbReference type="ARBA" id="ARBA00001933"/>
    </source>
</evidence>
<reference evidence="12 13" key="1">
    <citation type="submission" date="2021-08" db="EMBL/GenBank/DDBJ databases">
        <title>Streptomyces sp. PTM05 isolated from lichen.</title>
        <authorList>
            <person name="Somphong A."/>
            <person name="Phongsopitanun W."/>
            <person name="Tanasupawat S."/>
        </authorList>
    </citation>
    <scope>NUCLEOTIDE SEQUENCE [LARGE SCALE GENOMIC DNA]</scope>
    <source>
        <strain evidence="12 13">Ptm05</strain>
    </source>
</reference>
<evidence type="ECO:0000256" key="9">
    <source>
        <dbReference type="ARBA" id="ARBA00050776"/>
    </source>
</evidence>
<dbReference type="EC" id="2.8.1.7" evidence="3"/>
<dbReference type="Gene3D" id="1.10.260.50">
    <property type="match status" value="1"/>
</dbReference>
<accession>A0ABS7R1A4</accession>
<comment type="cofactor">
    <cofactor evidence="1 10">
        <name>pyridoxal 5'-phosphate</name>
        <dbReference type="ChEBI" id="CHEBI:597326"/>
    </cofactor>
</comment>
<protein>
    <recommendedName>
        <fullName evidence="3">cysteine desulfurase</fullName>
        <ecNumber evidence="3">2.8.1.7</ecNumber>
    </recommendedName>
</protein>
<evidence type="ECO:0000256" key="2">
    <source>
        <dbReference type="ARBA" id="ARBA00006490"/>
    </source>
</evidence>
<dbReference type="SUPFAM" id="SSF53383">
    <property type="entry name" value="PLP-dependent transferases"/>
    <property type="match status" value="1"/>
</dbReference>
<dbReference type="InterPro" id="IPR015424">
    <property type="entry name" value="PyrdxlP-dep_Trfase"/>
</dbReference>
<evidence type="ECO:0000256" key="10">
    <source>
        <dbReference type="RuleBase" id="RU004504"/>
    </source>
</evidence>
<evidence type="ECO:0000256" key="7">
    <source>
        <dbReference type="ARBA" id="ARBA00023004"/>
    </source>
</evidence>
<keyword evidence="8" id="KW-0411">Iron-sulfur</keyword>
<evidence type="ECO:0000259" key="11">
    <source>
        <dbReference type="Pfam" id="PF00266"/>
    </source>
</evidence>
<keyword evidence="4" id="KW-0808">Transferase</keyword>
<evidence type="ECO:0000256" key="8">
    <source>
        <dbReference type="ARBA" id="ARBA00023014"/>
    </source>
</evidence>
<dbReference type="InterPro" id="IPR000192">
    <property type="entry name" value="Aminotrans_V_dom"/>
</dbReference>
<keyword evidence="13" id="KW-1185">Reference proteome</keyword>
<keyword evidence="7" id="KW-0408">Iron</keyword>
<evidence type="ECO:0000313" key="12">
    <source>
        <dbReference type="EMBL" id="MBY8889242.1"/>
    </source>
</evidence>
<dbReference type="Proteomes" id="UP001198565">
    <property type="component" value="Unassembled WGS sequence"/>
</dbReference>
<dbReference type="RefSeq" id="WP_222982391.1">
    <property type="nucleotide sequence ID" value="NZ_JAINVZ010000038.1"/>
</dbReference>
<proteinExistence type="inferred from homology"/>
<dbReference type="InterPro" id="IPR015421">
    <property type="entry name" value="PyrdxlP-dep_Trfase_major"/>
</dbReference>
<evidence type="ECO:0000313" key="13">
    <source>
        <dbReference type="Proteomes" id="UP001198565"/>
    </source>
</evidence>
<comment type="caution">
    <text evidence="12">The sequence shown here is derived from an EMBL/GenBank/DDBJ whole genome shotgun (WGS) entry which is preliminary data.</text>
</comment>
<organism evidence="12 13">
    <name type="scientific">Streptantibioticus parmotrematis</name>
    <dbReference type="NCBI Taxonomy" id="2873249"/>
    <lineage>
        <taxon>Bacteria</taxon>
        <taxon>Bacillati</taxon>
        <taxon>Actinomycetota</taxon>
        <taxon>Actinomycetes</taxon>
        <taxon>Kitasatosporales</taxon>
        <taxon>Streptomycetaceae</taxon>
        <taxon>Streptantibioticus</taxon>
    </lineage>
</organism>
<dbReference type="PANTHER" id="PTHR11601:SF34">
    <property type="entry name" value="CYSTEINE DESULFURASE"/>
    <property type="match status" value="1"/>
</dbReference>
<evidence type="ECO:0000256" key="4">
    <source>
        <dbReference type="ARBA" id="ARBA00022679"/>
    </source>
</evidence>
<keyword evidence="6" id="KW-0663">Pyridoxal phosphate</keyword>
<feature type="domain" description="Aminotransferase class V" evidence="11">
    <location>
        <begin position="4"/>
        <end position="364"/>
    </location>
</feature>